<sequence length="595" mass="67279">MDPLSATASVIAVLELSSKVVKYIKSTAGATKERKSLRDELRACEHILQQLKDEADDSDEGAAWLETIKALESPGAPLGRLWVALCRVKVKLLPQDGTKKILADLKWPFDVQEIKKILVTIEREKSLLQLALTNNSRKLIREIEKTSGENKKQLMELIRVIESCSRGSEGHFSGLKDNLGLIQHSQACLRDGLDGLQRRQDNRGFIKERLTILDWLTPIDYAAQQNDFISRRQAGTGQWLLDSVEFKAWMQTQKETLFCPGIPGAGKTILTSIVIDELTNRFRNDETVGVAYVYCNFRRKHEQKAVDLVASLLKQLTQGRTSFPECVKSLYDKHRERRTRPSLDEISRTLQSVTVMYSRVFVITDALDECQTFDGCRLRFLEEIFVLQEKCEANIFATSRFIPEITKSFKKSTSVEVQAARGDMQRYLDGHMFRLPGFVGRSQTLQDEIKTNIVRSVQGMFLLAQLHLESLIGKISPKAVRMALTKLPTGSKAYDRAYKDVMERIEGQAIDQQELAKQVLSWITCAKRPIRTLELQEALAVEVGESELDEDNLPDIEDMISEDLRRTGSDYDGGSLTHYLTTPRGTGFTTASSLH</sequence>
<dbReference type="InterPro" id="IPR056884">
    <property type="entry name" value="NPHP3-like_N"/>
</dbReference>
<evidence type="ECO:0000259" key="2">
    <source>
        <dbReference type="Pfam" id="PF22939"/>
    </source>
</evidence>
<keyword evidence="5" id="KW-1185">Reference proteome</keyword>
<dbReference type="Pfam" id="PF24883">
    <property type="entry name" value="NPHP3_N"/>
    <property type="match status" value="1"/>
</dbReference>
<evidence type="ECO:0000313" key="5">
    <source>
        <dbReference type="Proteomes" id="UP001174694"/>
    </source>
</evidence>
<comment type="caution">
    <text evidence="4">The sequence shown here is derived from an EMBL/GenBank/DDBJ whole genome shotgun (WGS) entry which is preliminary data.</text>
</comment>
<feature type="domain" description="GPI inositol-deacylase winged helix" evidence="2">
    <location>
        <begin position="508"/>
        <end position="546"/>
    </location>
</feature>
<dbReference type="AlphaFoldDB" id="A0AA38R9E3"/>
<accession>A0AA38R9E3</accession>
<evidence type="ECO:0000256" key="1">
    <source>
        <dbReference type="ARBA" id="ARBA00022737"/>
    </source>
</evidence>
<proteinExistence type="predicted"/>
<protein>
    <submittedName>
        <fullName evidence="4">Ankyrin repeat domain-containing protein 50</fullName>
    </submittedName>
</protein>
<feature type="domain" description="Nephrocystin 3-like N-terminal" evidence="3">
    <location>
        <begin position="235"/>
        <end position="400"/>
    </location>
</feature>
<dbReference type="EMBL" id="JANBVO010000069">
    <property type="protein sequence ID" value="KAJ9131303.1"/>
    <property type="molecule type" value="Genomic_DNA"/>
</dbReference>
<dbReference type="PANTHER" id="PTHR10039:SF15">
    <property type="entry name" value="NACHT DOMAIN-CONTAINING PROTEIN"/>
    <property type="match status" value="1"/>
</dbReference>
<keyword evidence="1" id="KW-0677">Repeat</keyword>
<dbReference type="InterPro" id="IPR027417">
    <property type="entry name" value="P-loop_NTPase"/>
</dbReference>
<name>A0AA38R9E3_9PEZI</name>
<dbReference type="Proteomes" id="UP001174694">
    <property type="component" value="Unassembled WGS sequence"/>
</dbReference>
<evidence type="ECO:0000259" key="3">
    <source>
        <dbReference type="Pfam" id="PF24883"/>
    </source>
</evidence>
<dbReference type="Gene3D" id="3.40.50.300">
    <property type="entry name" value="P-loop containing nucleotide triphosphate hydrolases"/>
    <property type="match status" value="1"/>
</dbReference>
<evidence type="ECO:0000313" key="4">
    <source>
        <dbReference type="EMBL" id="KAJ9131303.1"/>
    </source>
</evidence>
<gene>
    <name evidence="4" type="ORF">NKR23_g11781</name>
</gene>
<dbReference type="InterPro" id="IPR054471">
    <property type="entry name" value="GPIID_WHD"/>
</dbReference>
<reference evidence="4" key="1">
    <citation type="submission" date="2022-07" db="EMBL/GenBank/DDBJ databases">
        <title>Fungi with potential for degradation of polypropylene.</title>
        <authorList>
            <person name="Gostincar C."/>
        </authorList>
    </citation>
    <scope>NUCLEOTIDE SEQUENCE</scope>
    <source>
        <strain evidence="4">EXF-13308</strain>
    </source>
</reference>
<organism evidence="4 5">
    <name type="scientific">Pleurostoma richardsiae</name>
    <dbReference type="NCBI Taxonomy" id="41990"/>
    <lineage>
        <taxon>Eukaryota</taxon>
        <taxon>Fungi</taxon>
        <taxon>Dikarya</taxon>
        <taxon>Ascomycota</taxon>
        <taxon>Pezizomycotina</taxon>
        <taxon>Sordariomycetes</taxon>
        <taxon>Sordariomycetidae</taxon>
        <taxon>Calosphaeriales</taxon>
        <taxon>Pleurostomataceae</taxon>
        <taxon>Pleurostoma</taxon>
    </lineage>
</organism>
<dbReference type="PANTHER" id="PTHR10039">
    <property type="entry name" value="AMELOGENIN"/>
    <property type="match status" value="1"/>
</dbReference>
<dbReference type="Pfam" id="PF22939">
    <property type="entry name" value="WHD_GPIID"/>
    <property type="match status" value="1"/>
</dbReference>